<organism evidence="1">
    <name type="scientific">marine metagenome</name>
    <dbReference type="NCBI Taxonomy" id="408172"/>
    <lineage>
        <taxon>unclassified sequences</taxon>
        <taxon>metagenomes</taxon>
        <taxon>ecological metagenomes</taxon>
    </lineage>
</organism>
<dbReference type="InterPro" id="IPR056131">
    <property type="entry name" value="DUF7714"/>
</dbReference>
<dbReference type="Pfam" id="PF24830">
    <property type="entry name" value="DUF7714"/>
    <property type="match status" value="1"/>
</dbReference>
<accession>A0A381NMM1</accession>
<protein>
    <submittedName>
        <fullName evidence="1">Uncharacterized protein</fullName>
    </submittedName>
</protein>
<reference evidence="1" key="1">
    <citation type="submission" date="2018-05" db="EMBL/GenBank/DDBJ databases">
        <authorList>
            <person name="Lanie J.A."/>
            <person name="Ng W.-L."/>
            <person name="Kazmierczak K.M."/>
            <person name="Andrzejewski T.M."/>
            <person name="Davidsen T.M."/>
            <person name="Wayne K.J."/>
            <person name="Tettelin H."/>
            <person name="Glass J.I."/>
            <person name="Rusch D."/>
            <person name="Podicherti R."/>
            <person name="Tsui H.-C.T."/>
            <person name="Winkler M.E."/>
        </authorList>
    </citation>
    <scope>NUCLEOTIDE SEQUENCE</scope>
</reference>
<name>A0A381NMM1_9ZZZZ</name>
<dbReference type="EMBL" id="UINC01000465">
    <property type="protein sequence ID" value="SUZ55845.1"/>
    <property type="molecule type" value="Genomic_DNA"/>
</dbReference>
<proteinExistence type="predicted"/>
<evidence type="ECO:0000313" key="1">
    <source>
        <dbReference type="EMBL" id="SUZ55845.1"/>
    </source>
</evidence>
<gene>
    <name evidence="1" type="ORF">METZ01_LOCUS8699</name>
</gene>
<dbReference type="AlphaFoldDB" id="A0A381NMM1"/>
<sequence length="268" mass="30301">MSENEIRNYLIGKEAYHHTEFIILENSGSCVIAMINRLDGDSLFSPIKDLVLVAHSGTCVLVEDRTVDTANNTALARKAEELGLSKQTTLIVRGLDDHVNFINHPDPILIQVLEVIPPEPPKLLRMVQHVLTYADLPAIKLEVQEIDIRDLADNAQNTEALLVPCRSSGLDFIVPTYFLDEHPIRHNWLLLGCERSLQIHEHFYGDRPLCVDICPRNFTHDNGVLQLIKCCLLEKDIEMDGHRVVVPWGSTLRQVEHALETLIGFHKS</sequence>